<reference evidence="1" key="1">
    <citation type="submission" date="2021-01" db="EMBL/GenBank/DDBJ databases">
        <authorList>
            <consortium name="Genoscope - CEA"/>
            <person name="William W."/>
        </authorList>
    </citation>
    <scope>NUCLEOTIDE SEQUENCE</scope>
</reference>
<dbReference type="OrthoDB" id="306047at2759"/>
<accession>A0A8S1L8T1</accession>
<keyword evidence="2" id="KW-1185">Reference proteome</keyword>
<evidence type="ECO:0000313" key="2">
    <source>
        <dbReference type="Proteomes" id="UP000692954"/>
    </source>
</evidence>
<organism evidence="1 2">
    <name type="scientific">Paramecium sonneborni</name>
    <dbReference type="NCBI Taxonomy" id="65129"/>
    <lineage>
        <taxon>Eukaryota</taxon>
        <taxon>Sar</taxon>
        <taxon>Alveolata</taxon>
        <taxon>Ciliophora</taxon>
        <taxon>Intramacronucleata</taxon>
        <taxon>Oligohymenophorea</taxon>
        <taxon>Peniculida</taxon>
        <taxon>Parameciidae</taxon>
        <taxon>Paramecium</taxon>
    </lineage>
</organism>
<dbReference type="EMBL" id="CAJJDN010000013">
    <property type="protein sequence ID" value="CAD8059124.1"/>
    <property type="molecule type" value="Genomic_DNA"/>
</dbReference>
<evidence type="ECO:0000313" key="1">
    <source>
        <dbReference type="EMBL" id="CAD8059124.1"/>
    </source>
</evidence>
<dbReference type="Proteomes" id="UP000692954">
    <property type="component" value="Unassembled WGS sequence"/>
</dbReference>
<proteinExistence type="predicted"/>
<name>A0A8S1L8T1_9CILI</name>
<comment type="caution">
    <text evidence="1">The sequence shown here is derived from an EMBL/GenBank/DDBJ whole genome shotgun (WGS) entry which is preliminary data.</text>
</comment>
<sequence length="202" mass="23651">MSNIQNTQNPKALNNLLNSKHSLIRLQKILSNDNHLRKQQHFKPLRTEKSSTLSIIKSDSLITTHDNKNFFKTSTSLNKLNKIVNIQKKANDQTHQQIIKHLLTDQSYSKLNKISQQGDHVRTLQTLKPQLQNFTDQKLQIKDLRNKIKLKLQERDQEYLFKNAQQISNLQLKLSNLQASQLFKNFLVQNGYRQPAFLKDIQ</sequence>
<gene>
    <name evidence="1" type="ORF">PSON_ATCC_30995.1.T0130065</name>
</gene>
<dbReference type="AlphaFoldDB" id="A0A8S1L8T1"/>
<protein>
    <submittedName>
        <fullName evidence="1">Uncharacterized protein</fullName>
    </submittedName>
</protein>